<evidence type="ECO:0000313" key="5">
    <source>
        <dbReference type="Proteomes" id="UP000614601"/>
    </source>
</evidence>
<evidence type="ECO:0000259" key="3">
    <source>
        <dbReference type="Pfam" id="PF17172"/>
    </source>
</evidence>
<dbReference type="InterPro" id="IPR036249">
    <property type="entry name" value="Thioredoxin-like_sf"/>
</dbReference>
<evidence type="ECO:0008006" key="6">
    <source>
        <dbReference type="Google" id="ProtNLM"/>
    </source>
</evidence>
<comment type="caution">
    <text evidence="4">The sequence shown here is derived from an EMBL/GenBank/DDBJ whole genome shotgun (WGS) entry which is preliminary data.</text>
</comment>
<dbReference type="CDD" id="cd03193">
    <property type="entry name" value="GST_C_Metaxin"/>
    <property type="match status" value="1"/>
</dbReference>
<dbReference type="OrthoDB" id="5809458at2759"/>
<dbReference type="EMBL" id="CAJFCW020000004">
    <property type="protein sequence ID" value="CAG9113279.1"/>
    <property type="molecule type" value="Genomic_DNA"/>
</dbReference>
<dbReference type="Gene3D" id="1.20.1050.10">
    <property type="match status" value="1"/>
</dbReference>
<feature type="domain" description="Metaxin glutathione S-transferase" evidence="2">
    <location>
        <begin position="181"/>
        <end position="242"/>
    </location>
</feature>
<dbReference type="GO" id="GO:0005737">
    <property type="term" value="C:cytoplasm"/>
    <property type="evidence" value="ECO:0007669"/>
    <property type="project" value="TreeGrafter"/>
</dbReference>
<dbReference type="InterPro" id="IPR036282">
    <property type="entry name" value="Glutathione-S-Trfase_C_sf"/>
</dbReference>
<evidence type="ECO:0000259" key="2">
    <source>
        <dbReference type="Pfam" id="PF17171"/>
    </source>
</evidence>
<dbReference type="PANTHER" id="PTHR12289:SF72">
    <property type="entry name" value="GST N-TERMINAL DOMAIN-CONTAINING PROTEIN"/>
    <property type="match status" value="1"/>
</dbReference>
<keyword evidence="5" id="KW-1185">Reference proteome</keyword>
<dbReference type="Proteomes" id="UP000614601">
    <property type="component" value="Unassembled WGS sequence"/>
</dbReference>
<dbReference type="Proteomes" id="UP000783686">
    <property type="component" value="Unassembled WGS sequence"/>
</dbReference>
<dbReference type="SUPFAM" id="SSF52833">
    <property type="entry name" value="Thioredoxin-like"/>
    <property type="match status" value="1"/>
</dbReference>
<accession>A0A811KU69</accession>
<sequence>MAPSLLVRSWKEDCIYLVQFPRAGSAPTISSYSLKMETWLRMAGLTYKNVNSEFKHKSEKGQVPFVELNGRQLCDTNFMIPELTRIFHVQLDENLSEKERADSVILESMIQDSLAWSALYFRSLDQSFLATKEGIVGHFTGVKKYFLTMFLIPYLQRMFRQRCAAQGIGRQSPTEVLEVTNKKLKALSVFLGNKKYLVGDKVTSIDATAFGHLSMIYYCPMNKEVKRYMESDCRNLVNYLNKLKQEYWSDWDECTSKLSLDTKPIIKK</sequence>
<dbReference type="Pfam" id="PF17172">
    <property type="entry name" value="GST_N_4"/>
    <property type="match status" value="1"/>
</dbReference>
<evidence type="ECO:0000313" key="4">
    <source>
        <dbReference type="EMBL" id="CAD5220158.1"/>
    </source>
</evidence>
<dbReference type="InterPro" id="IPR026928">
    <property type="entry name" value="FAX/IsoI-like"/>
</dbReference>
<reference evidence="4" key="1">
    <citation type="submission" date="2020-09" db="EMBL/GenBank/DDBJ databases">
        <authorList>
            <person name="Kikuchi T."/>
        </authorList>
    </citation>
    <scope>NUCLEOTIDE SEQUENCE</scope>
    <source>
        <strain evidence="4">SH1</strain>
    </source>
</reference>
<dbReference type="InterPro" id="IPR050931">
    <property type="entry name" value="Mito_Protein_Transport_Metaxin"/>
</dbReference>
<dbReference type="SFLD" id="SFLDS00019">
    <property type="entry name" value="Glutathione_Transferase_(cytos"/>
    <property type="match status" value="1"/>
</dbReference>
<organism evidence="4 5">
    <name type="scientific">Bursaphelenchus okinawaensis</name>
    <dbReference type="NCBI Taxonomy" id="465554"/>
    <lineage>
        <taxon>Eukaryota</taxon>
        <taxon>Metazoa</taxon>
        <taxon>Ecdysozoa</taxon>
        <taxon>Nematoda</taxon>
        <taxon>Chromadorea</taxon>
        <taxon>Rhabditida</taxon>
        <taxon>Tylenchina</taxon>
        <taxon>Tylenchomorpha</taxon>
        <taxon>Aphelenchoidea</taxon>
        <taxon>Aphelenchoididae</taxon>
        <taxon>Bursaphelenchus</taxon>
    </lineage>
</organism>
<dbReference type="SFLD" id="SFLDG01180">
    <property type="entry name" value="SUF1"/>
    <property type="match status" value="1"/>
</dbReference>
<dbReference type="EMBL" id="CAJFDH010000004">
    <property type="protein sequence ID" value="CAD5220158.1"/>
    <property type="molecule type" value="Genomic_DNA"/>
</dbReference>
<evidence type="ECO:0000256" key="1">
    <source>
        <dbReference type="ARBA" id="ARBA00006475"/>
    </source>
</evidence>
<dbReference type="CDD" id="cd03080">
    <property type="entry name" value="GST_N_Metaxin_like"/>
    <property type="match status" value="1"/>
</dbReference>
<dbReference type="InterPro" id="IPR033468">
    <property type="entry name" value="Metaxin_GST"/>
</dbReference>
<dbReference type="InterPro" id="IPR012336">
    <property type="entry name" value="Thioredoxin-like_fold"/>
</dbReference>
<comment type="similarity">
    <text evidence="1">Belongs to the FAX family.</text>
</comment>
<dbReference type="Pfam" id="PF17171">
    <property type="entry name" value="GST_C_6"/>
    <property type="match status" value="1"/>
</dbReference>
<dbReference type="PANTHER" id="PTHR12289">
    <property type="entry name" value="METAXIN RELATED"/>
    <property type="match status" value="1"/>
</dbReference>
<feature type="domain" description="Thioredoxin-like fold" evidence="3">
    <location>
        <begin position="32"/>
        <end position="127"/>
    </location>
</feature>
<protein>
    <recommendedName>
        <fullName evidence="6">GST C-terminal domain-containing protein</fullName>
    </recommendedName>
</protein>
<dbReference type="SUPFAM" id="SSF47616">
    <property type="entry name" value="GST C-terminal domain-like"/>
    <property type="match status" value="1"/>
</dbReference>
<dbReference type="InterPro" id="IPR040079">
    <property type="entry name" value="Glutathione_S-Trfase"/>
</dbReference>
<name>A0A811KU69_9BILA</name>
<dbReference type="SFLD" id="SFLDG01200">
    <property type="entry name" value="SUF1.1"/>
    <property type="match status" value="1"/>
</dbReference>
<gene>
    <name evidence="4" type="ORF">BOKJ2_LOCUS8804</name>
</gene>
<dbReference type="AlphaFoldDB" id="A0A811KU69"/>
<proteinExistence type="inferred from homology"/>